<comment type="caution">
    <text evidence="2">The sequence shown here is derived from an EMBL/GenBank/DDBJ whole genome shotgun (WGS) entry which is preliminary data.</text>
</comment>
<reference evidence="2" key="1">
    <citation type="submission" date="2023-04" db="EMBL/GenBank/DDBJ databases">
        <title>Chromosome-level genome of Chaenocephalus aceratus.</title>
        <authorList>
            <person name="Park H."/>
        </authorList>
    </citation>
    <scope>NUCLEOTIDE SEQUENCE</scope>
    <source>
        <strain evidence="2">DE</strain>
        <tissue evidence="2">Muscle</tissue>
    </source>
</reference>
<feature type="region of interest" description="Disordered" evidence="1">
    <location>
        <begin position="53"/>
        <end position="89"/>
    </location>
</feature>
<dbReference type="AlphaFoldDB" id="A0AAD9BW45"/>
<feature type="non-terminal residue" evidence="2">
    <location>
        <position position="89"/>
    </location>
</feature>
<proteinExistence type="predicted"/>
<sequence length="89" mass="9911">ASTSHTNTGKPLMMDSACQTAEPAYCSYTALLEHSSKFTSKYSASAIFNIHPMKRPPKRPRVDPEEEYEDPFEGSSSIDRTALNGRLKE</sequence>
<keyword evidence="3" id="KW-1185">Reference proteome</keyword>
<name>A0AAD9BW45_DISEL</name>
<feature type="non-terminal residue" evidence="2">
    <location>
        <position position="1"/>
    </location>
</feature>
<organism evidence="2 3">
    <name type="scientific">Dissostichus eleginoides</name>
    <name type="common">Patagonian toothfish</name>
    <name type="synonym">Dissostichus amissus</name>
    <dbReference type="NCBI Taxonomy" id="100907"/>
    <lineage>
        <taxon>Eukaryota</taxon>
        <taxon>Metazoa</taxon>
        <taxon>Chordata</taxon>
        <taxon>Craniata</taxon>
        <taxon>Vertebrata</taxon>
        <taxon>Euteleostomi</taxon>
        <taxon>Actinopterygii</taxon>
        <taxon>Neopterygii</taxon>
        <taxon>Teleostei</taxon>
        <taxon>Neoteleostei</taxon>
        <taxon>Acanthomorphata</taxon>
        <taxon>Eupercaria</taxon>
        <taxon>Perciformes</taxon>
        <taxon>Notothenioidei</taxon>
        <taxon>Nototheniidae</taxon>
        <taxon>Dissostichus</taxon>
    </lineage>
</organism>
<evidence type="ECO:0000313" key="3">
    <source>
        <dbReference type="Proteomes" id="UP001228049"/>
    </source>
</evidence>
<evidence type="ECO:0000313" key="2">
    <source>
        <dbReference type="EMBL" id="KAK1891445.1"/>
    </source>
</evidence>
<gene>
    <name evidence="2" type="ORF">KUDE01_010273</name>
</gene>
<dbReference type="Proteomes" id="UP001228049">
    <property type="component" value="Unassembled WGS sequence"/>
</dbReference>
<accession>A0AAD9BW45</accession>
<dbReference type="EMBL" id="JASDAP010000015">
    <property type="protein sequence ID" value="KAK1891445.1"/>
    <property type="molecule type" value="Genomic_DNA"/>
</dbReference>
<evidence type="ECO:0000256" key="1">
    <source>
        <dbReference type="SAM" id="MobiDB-lite"/>
    </source>
</evidence>
<protein>
    <submittedName>
        <fullName evidence="2">Bifunctional coenzyme A synthase</fullName>
    </submittedName>
</protein>